<sequence length="256" mass="28169">MSRSLIYIVLRREEQKNLVKNRHSVLPRQQFQLLNLGCDAPACLRSCKALLTSAEPACNSSQAWSKRFPRGAKGQHSPVAKVQRPACINKTTPAAAMRAAEERLTAITLEDEQRRSLVLDDPSSKASGTFLAGLHLTHRGTSARSRCKSRKACKKLTACTELLLLTRSCSLTRLHSLSYTSAKATRNAAHQELDRKERKRETDRPASMVCVSAAAGNLLNEVVIRGIILHPMIHGKAGRLANLSLEELLSRPPSGF</sequence>
<keyword evidence="3" id="KW-1185">Reference proteome</keyword>
<feature type="compositionally biased region" description="Basic and acidic residues" evidence="1">
    <location>
        <begin position="189"/>
        <end position="204"/>
    </location>
</feature>
<dbReference type="AlphaFoldDB" id="R0LFD3"/>
<protein>
    <submittedName>
        <fullName evidence="2">Uncharacterized protein</fullName>
    </submittedName>
</protein>
<reference evidence="3" key="1">
    <citation type="journal article" date="2013" name="Nat. Genet.">
        <title>The duck genome and transcriptome provide insight into an avian influenza virus reservoir species.</title>
        <authorList>
            <person name="Huang Y."/>
            <person name="Li Y."/>
            <person name="Burt D.W."/>
            <person name="Chen H."/>
            <person name="Zhang Y."/>
            <person name="Qian W."/>
            <person name="Kim H."/>
            <person name="Gan S."/>
            <person name="Zhao Y."/>
            <person name="Li J."/>
            <person name="Yi K."/>
            <person name="Feng H."/>
            <person name="Zhu P."/>
            <person name="Li B."/>
            <person name="Liu Q."/>
            <person name="Fairley S."/>
            <person name="Magor K.E."/>
            <person name="Du Z."/>
            <person name="Hu X."/>
            <person name="Goodman L."/>
            <person name="Tafer H."/>
            <person name="Vignal A."/>
            <person name="Lee T."/>
            <person name="Kim K.W."/>
            <person name="Sheng Z."/>
            <person name="An Y."/>
            <person name="Searle S."/>
            <person name="Herrero J."/>
            <person name="Groenen M.A."/>
            <person name="Crooijmans R.P."/>
            <person name="Faraut T."/>
            <person name="Cai Q."/>
            <person name="Webster R.G."/>
            <person name="Aldridge J.R."/>
            <person name="Warren W.C."/>
            <person name="Bartschat S."/>
            <person name="Kehr S."/>
            <person name="Marz M."/>
            <person name="Stadler P.F."/>
            <person name="Smith J."/>
            <person name="Kraus R.H."/>
            <person name="Zhao Y."/>
            <person name="Ren L."/>
            <person name="Fei J."/>
            <person name="Morisson M."/>
            <person name="Kaiser P."/>
            <person name="Griffin D.K."/>
            <person name="Rao M."/>
            <person name="Pitel F."/>
            <person name="Wang J."/>
            <person name="Li N."/>
        </authorList>
    </citation>
    <scope>NUCLEOTIDE SEQUENCE [LARGE SCALE GENOMIC DNA]</scope>
</reference>
<dbReference type="EMBL" id="KB743400">
    <property type="protein sequence ID" value="EOA98972.1"/>
    <property type="molecule type" value="Genomic_DNA"/>
</dbReference>
<proteinExistence type="predicted"/>
<gene>
    <name evidence="2" type="ORF">Anapl_11547</name>
</gene>
<evidence type="ECO:0000313" key="2">
    <source>
        <dbReference type="EMBL" id="EOA98972.1"/>
    </source>
</evidence>
<dbReference type="Proteomes" id="UP000296049">
    <property type="component" value="Unassembled WGS sequence"/>
</dbReference>
<evidence type="ECO:0000256" key="1">
    <source>
        <dbReference type="SAM" id="MobiDB-lite"/>
    </source>
</evidence>
<name>R0LFD3_ANAPL</name>
<accession>R0LFD3</accession>
<evidence type="ECO:0000313" key="3">
    <source>
        <dbReference type="Proteomes" id="UP000296049"/>
    </source>
</evidence>
<organism evidence="2 3">
    <name type="scientific">Anas platyrhynchos</name>
    <name type="common">Mallard</name>
    <name type="synonym">Anas boschas</name>
    <dbReference type="NCBI Taxonomy" id="8839"/>
    <lineage>
        <taxon>Eukaryota</taxon>
        <taxon>Metazoa</taxon>
        <taxon>Chordata</taxon>
        <taxon>Craniata</taxon>
        <taxon>Vertebrata</taxon>
        <taxon>Euteleostomi</taxon>
        <taxon>Archelosauria</taxon>
        <taxon>Archosauria</taxon>
        <taxon>Dinosauria</taxon>
        <taxon>Saurischia</taxon>
        <taxon>Theropoda</taxon>
        <taxon>Coelurosauria</taxon>
        <taxon>Aves</taxon>
        <taxon>Neognathae</taxon>
        <taxon>Galloanserae</taxon>
        <taxon>Anseriformes</taxon>
        <taxon>Anatidae</taxon>
        <taxon>Anatinae</taxon>
        <taxon>Anas</taxon>
    </lineage>
</organism>
<feature type="region of interest" description="Disordered" evidence="1">
    <location>
        <begin position="185"/>
        <end position="206"/>
    </location>
</feature>